<evidence type="ECO:0000256" key="1">
    <source>
        <dbReference type="ARBA" id="ARBA00001974"/>
    </source>
</evidence>
<dbReference type="InterPro" id="IPR023753">
    <property type="entry name" value="FAD/NAD-binding_dom"/>
</dbReference>
<dbReference type="InterPro" id="IPR016156">
    <property type="entry name" value="FAD/NAD-linked_Rdtase_dimer_sf"/>
</dbReference>
<evidence type="ECO:0000313" key="7">
    <source>
        <dbReference type="EMBL" id="GAA2401689.1"/>
    </source>
</evidence>
<reference evidence="8" key="1">
    <citation type="journal article" date="2019" name="Int. J. Syst. Evol. Microbiol.">
        <title>The Global Catalogue of Microorganisms (GCM) 10K type strain sequencing project: providing services to taxonomists for standard genome sequencing and annotation.</title>
        <authorList>
            <consortium name="The Broad Institute Genomics Platform"/>
            <consortium name="The Broad Institute Genome Sequencing Center for Infectious Disease"/>
            <person name="Wu L."/>
            <person name="Ma J."/>
        </authorList>
    </citation>
    <scope>NUCLEOTIDE SEQUENCE [LARGE SCALE GENOMIC DNA]</scope>
    <source>
        <strain evidence="8">JCM 3325</strain>
    </source>
</reference>
<evidence type="ECO:0000259" key="6">
    <source>
        <dbReference type="Pfam" id="PF14759"/>
    </source>
</evidence>
<accession>A0ABP5VF97</accession>
<dbReference type="Pfam" id="PF07992">
    <property type="entry name" value="Pyr_redox_2"/>
    <property type="match status" value="1"/>
</dbReference>
<organism evidence="7 8">
    <name type="scientific">Actinomadura vinacea</name>
    <dbReference type="NCBI Taxonomy" id="115336"/>
    <lineage>
        <taxon>Bacteria</taxon>
        <taxon>Bacillati</taxon>
        <taxon>Actinomycetota</taxon>
        <taxon>Actinomycetes</taxon>
        <taxon>Streptosporangiales</taxon>
        <taxon>Thermomonosporaceae</taxon>
        <taxon>Actinomadura</taxon>
    </lineage>
</organism>
<dbReference type="InterPro" id="IPR050446">
    <property type="entry name" value="FAD-oxidoreductase/Apoptosis"/>
</dbReference>
<protein>
    <submittedName>
        <fullName evidence="7">FAD-dependent oxidoreductase</fullName>
    </submittedName>
</protein>
<dbReference type="PANTHER" id="PTHR43557:SF2">
    <property type="entry name" value="RIESKE DOMAIN-CONTAINING PROTEIN-RELATED"/>
    <property type="match status" value="1"/>
</dbReference>
<dbReference type="PRINTS" id="PR00411">
    <property type="entry name" value="PNDRDTASEI"/>
</dbReference>
<keyword evidence="2" id="KW-0285">Flavoprotein</keyword>
<evidence type="ECO:0000256" key="2">
    <source>
        <dbReference type="ARBA" id="ARBA00022630"/>
    </source>
</evidence>
<proteinExistence type="predicted"/>
<evidence type="ECO:0000256" key="3">
    <source>
        <dbReference type="ARBA" id="ARBA00022827"/>
    </source>
</evidence>
<dbReference type="Pfam" id="PF14759">
    <property type="entry name" value="Reductase_C"/>
    <property type="match status" value="1"/>
</dbReference>
<dbReference type="PANTHER" id="PTHR43557">
    <property type="entry name" value="APOPTOSIS-INDUCING FACTOR 1"/>
    <property type="match status" value="1"/>
</dbReference>
<gene>
    <name evidence="7" type="ORF">GCM10010191_06260</name>
</gene>
<comment type="cofactor">
    <cofactor evidence="1">
        <name>FAD</name>
        <dbReference type="ChEBI" id="CHEBI:57692"/>
    </cofactor>
</comment>
<feature type="domain" description="FAD/NAD(P)-binding" evidence="5">
    <location>
        <begin position="2"/>
        <end position="294"/>
    </location>
</feature>
<evidence type="ECO:0000256" key="4">
    <source>
        <dbReference type="ARBA" id="ARBA00023002"/>
    </source>
</evidence>
<dbReference type="PRINTS" id="PR00368">
    <property type="entry name" value="FADPNR"/>
</dbReference>
<dbReference type="Proteomes" id="UP001501231">
    <property type="component" value="Unassembled WGS sequence"/>
</dbReference>
<dbReference type="InterPro" id="IPR028202">
    <property type="entry name" value="Reductase_C"/>
</dbReference>
<dbReference type="Gene3D" id="3.30.390.30">
    <property type="match status" value="1"/>
</dbReference>
<evidence type="ECO:0000313" key="8">
    <source>
        <dbReference type="Proteomes" id="UP001501231"/>
    </source>
</evidence>
<evidence type="ECO:0000259" key="5">
    <source>
        <dbReference type="Pfam" id="PF07992"/>
    </source>
</evidence>
<dbReference type="Gene3D" id="3.50.50.60">
    <property type="entry name" value="FAD/NAD(P)-binding domain"/>
    <property type="match status" value="2"/>
</dbReference>
<keyword evidence="4" id="KW-0560">Oxidoreductase</keyword>
<dbReference type="InterPro" id="IPR036188">
    <property type="entry name" value="FAD/NAD-bd_sf"/>
</dbReference>
<sequence>MVGGGAASVAAVETLRREGYDGSLTLLCGEPILPYDRPPLSKQVLTGTWDRGRTRLRERKDYSDLGVRLLHARARGLDPGRRTVHLDGGSGLEYDGLVIATGVRPRRLPGASRPTGGVHVLRDRPDATELRTAFEAGGRVVIVGAGFLGMEVAAAARGMGLDVTVVEPLAHPMLRQVGPEVGAAVAGLHRDRGTNLRLGAGVGRILDEDGRVAAVELSDGTVLPADCVLVSIGAEPEVGWLEGSGLPLGDGVECDEFCRAAPGIYAAGDVASWPNPRYGLRMRLEHRMNATEQGTAAARNLLHGDVKPFSPLPYFWTDQYDVKIQAHGVLPADAEVTFEEGTVADGRFVAAYRTGGRLMGVLGWNAPKLVLPFRKLLLEQKAAR</sequence>
<dbReference type="EMBL" id="BAAARW010000002">
    <property type="protein sequence ID" value="GAA2401689.1"/>
    <property type="molecule type" value="Genomic_DNA"/>
</dbReference>
<feature type="domain" description="Reductase C-terminal" evidence="6">
    <location>
        <begin position="314"/>
        <end position="381"/>
    </location>
</feature>
<dbReference type="SUPFAM" id="SSF51905">
    <property type="entry name" value="FAD/NAD(P)-binding domain"/>
    <property type="match status" value="2"/>
</dbReference>
<keyword evidence="8" id="KW-1185">Reference proteome</keyword>
<comment type="caution">
    <text evidence="7">The sequence shown here is derived from an EMBL/GenBank/DDBJ whole genome shotgun (WGS) entry which is preliminary data.</text>
</comment>
<dbReference type="SUPFAM" id="SSF55424">
    <property type="entry name" value="FAD/NAD-linked reductases, dimerisation (C-terminal) domain"/>
    <property type="match status" value="1"/>
</dbReference>
<keyword evidence="3" id="KW-0274">FAD</keyword>
<name>A0ABP5VF97_9ACTN</name>